<keyword evidence="1" id="KW-0812">Transmembrane</keyword>
<keyword evidence="3" id="KW-1185">Reference proteome</keyword>
<evidence type="ECO:0000313" key="2">
    <source>
        <dbReference type="EMBL" id="QDU54870.1"/>
    </source>
</evidence>
<dbReference type="Proteomes" id="UP000315750">
    <property type="component" value="Chromosome"/>
</dbReference>
<keyword evidence="1" id="KW-0472">Membrane</keyword>
<dbReference type="EMBL" id="CP036278">
    <property type="protein sequence ID" value="QDU54870.1"/>
    <property type="molecule type" value="Genomic_DNA"/>
</dbReference>
<gene>
    <name evidence="2" type="ORF">Pan181_10540</name>
</gene>
<evidence type="ECO:0000313" key="3">
    <source>
        <dbReference type="Proteomes" id="UP000315750"/>
    </source>
</evidence>
<dbReference type="KEGG" id="amuc:Pan181_10540"/>
<organism evidence="2 3">
    <name type="scientific">Aeoliella mucimassa</name>
    <dbReference type="NCBI Taxonomy" id="2527972"/>
    <lineage>
        <taxon>Bacteria</taxon>
        <taxon>Pseudomonadati</taxon>
        <taxon>Planctomycetota</taxon>
        <taxon>Planctomycetia</taxon>
        <taxon>Pirellulales</taxon>
        <taxon>Lacipirellulaceae</taxon>
        <taxon>Aeoliella</taxon>
    </lineage>
</organism>
<evidence type="ECO:0000256" key="1">
    <source>
        <dbReference type="SAM" id="Phobius"/>
    </source>
</evidence>
<accession>A0A518AJI5</accession>
<feature type="transmembrane region" description="Helical" evidence="1">
    <location>
        <begin position="6"/>
        <end position="26"/>
    </location>
</feature>
<dbReference type="AlphaFoldDB" id="A0A518AJI5"/>
<sequence length="120" mass="12803">MKSVVVVMNLLAAVGFVLFGGLVTEIHDTDSYSTYREFVFVEAVDEKVLESIVDPGTPGAKGYDMYERIRAAGNVEKWVARLAMTAAAVCVLNALATTGFVISPLVKGRFVAENKGAEGA</sequence>
<proteinExistence type="predicted"/>
<keyword evidence="1" id="KW-1133">Transmembrane helix</keyword>
<dbReference type="RefSeq" id="WP_145245802.1">
    <property type="nucleotide sequence ID" value="NZ_CP036278.1"/>
</dbReference>
<reference evidence="2 3" key="1">
    <citation type="submission" date="2019-02" db="EMBL/GenBank/DDBJ databases">
        <title>Deep-cultivation of Planctomycetes and their phenomic and genomic characterization uncovers novel biology.</title>
        <authorList>
            <person name="Wiegand S."/>
            <person name="Jogler M."/>
            <person name="Boedeker C."/>
            <person name="Pinto D."/>
            <person name="Vollmers J."/>
            <person name="Rivas-Marin E."/>
            <person name="Kohn T."/>
            <person name="Peeters S.H."/>
            <person name="Heuer A."/>
            <person name="Rast P."/>
            <person name="Oberbeckmann S."/>
            <person name="Bunk B."/>
            <person name="Jeske O."/>
            <person name="Meyerdierks A."/>
            <person name="Storesund J.E."/>
            <person name="Kallscheuer N."/>
            <person name="Luecker S."/>
            <person name="Lage O.M."/>
            <person name="Pohl T."/>
            <person name="Merkel B.J."/>
            <person name="Hornburger P."/>
            <person name="Mueller R.-W."/>
            <person name="Bruemmer F."/>
            <person name="Labrenz M."/>
            <person name="Spormann A.M."/>
            <person name="Op den Camp H."/>
            <person name="Overmann J."/>
            <person name="Amann R."/>
            <person name="Jetten M.S.M."/>
            <person name="Mascher T."/>
            <person name="Medema M.H."/>
            <person name="Devos D.P."/>
            <person name="Kaster A.-K."/>
            <person name="Ovreas L."/>
            <person name="Rohde M."/>
            <person name="Galperin M.Y."/>
            <person name="Jogler C."/>
        </authorList>
    </citation>
    <scope>NUCLEOTIDE SEQUENCE [LARGE SCALE GENOMIC DNA]</scope>
    <source>
        <strain evidence="2 3">Pan181</strain>
    </source>
</reference>
<name>A0A518AJI5_9BACT</name>
<protein>
    <submittedName>
        <fullName evidence="2">Uncharacterized protein</fullName>
    </submittedName>
</protein>
<feature type="transmembrane region" description="Helical" evidence="1">
    <location>
        <begin position="78"/>
        <end position="102"/>
    </location>
</feature>